<reference evidence="2 3" key="1">
    <citation type="submission" date="2021-06" db="EMBL/GenBank/DDBJ databases">
        <title>Caerostris extrusa draft genome.</title>
        <authorList>
            <person name="Kono N."/>
            <person name="Arakawa K."/>
        </authorList>
    </citation>
    <scope>NUCLEOTIDE SEQUENCE [LARGE SCALE GENOMIC DNA]</scope>
</reference>
<organism evidence="2 3">
    <name type="scientific">Caerostris extrusa</name>
    <name type="common">Bark spider</name>
    <name type="synonym">Caerostris bankana</name>
    <dbReference type="NCBI Taxonomy" id="172846"/>
    <lineage>
        <taxon>Eukaryota</taxon>
        <taxon>Metazoa</taxon>
        <taxon>Ecdysozoa</taxon>
        <taxon>Arthropoda</taxon>
        <taxon>Chelicerata</taxon>
        <taxon>Arachnida</taxon>
        <taxon>Araneae</taxon>
        <taxon>Araneomorphae</taxon>
        <taxon>Entelegynae</taxon>
        <taxon>Araneoidea</taxon>
        <taxon>Araneidae</taxon>
        <taxon>Caerostris</taxon>
    </lineage>
</organism>
<proteinExistence type="predicted"/>
<protein>
    <submittedName>
        <fullName evidence="2">Uncharacterized protein</fullName>
    </submittedName>
</protein>
<gene>
    <name evidence="2" type="primary">AVEN_48855_1</name>
    <name evidence="2" type="ORF">CEXT_201061</name>
</gene>
<name>A0AAV4WJ48_CAEEX</name>
<evidence type="ECO:0000313" key="3">
    <source>
        <dbReference type="Proteomes" id="UP001054945"/>
    </source>
</evidence>
<sequence length="425" mass="42731">MGSLVWLIKMSKLICIALTILLLIGASEATAPLFLQAITSALATIPLSGGPMTTGLIGAKLGIGTKLLYYLGYFGRSSKPKAASRPKAVPKSTPPKPAKVAPQFPSGLQPVPLPYAALAGSRGFQQMGGMGGGFGGPGGFQQMPFGGFDPSRIFQALRAQGYDANTAMQLMNYGGGFGMNAAGSGFNPNAAGFPSSAGGGGFGMNIAGGGFDPNAAGFPSSAGGGGFGVNTAGGGFDPNAANFPSNVGGGFGMNAAGGGFDPNAAGFPSVGGGGFDPSTGSFTGSTPEGGSFPPGFPEDSEQTAETSEQSSGKTDVGGTEDVESFFTFLQDMDENGCISRLICDIGGNPSFLGEFSENIHGMVGSLDVQPTSRAYPYIQIMENGKQGGCDSKFPQCSESAYEVVKSIAPSVGIPQNVEAAAINNL</sequence>
<dbReference type="Proteomes" id="UP001054945">
    <property type="component" value="Unassembled WGS sequence"/>
</dbReference>
<dbReference type="AlphaFoldDB" id="A0AAV4WJ48"/>
<accession>A0AAV4WJ48</accession>
<evidence type="ECO:0000256" key="1">
    <source>
        <dbReference type="SAM" id="MobiDB-lite"/>
    </source>
</evidence>
<comment type="caution">
    <text evidence="2">The sequence shown here is derived from an EMBL/GenBank/DDBJ whole genome shotgun (WGS) entry which is preliminary data.</text>
</comment>
<keyword evidence="3" id="KW-1185">Reference proteome</keyword>
<feature type="region of interest" description="Disordered" evidence="1">
    <location>
        <begin position="268"/>
        <end position="319"/>
    </location>
</feature>
<evidence type="ECO:0000313" key="2">
    <source>
        <dbReference type="EMBL" id="GIY82318.1"/>
    </source>
</evidence>
<dbReference type="EMBL" id="BPLR01016234">
    <property type="protein sequence ID" value="GIY82318.1"/>
    <property type="molecule type" value="Genomic_DNA"/>
</dbReference>
<feature type="compositionally biased region" description="Low complexity" evidence="1">
    <location>
        <begin position="283"/>
        <end position="293"/>
    </location>
</feature>
<feature type="region of interest" description="Disordered" evidence="1">
    <location>
        <begin position="78"/>
        <end position="106"/>
    </location>
</feature>